<gene>
    <name evidence="2" type="ORF">B5F17_07590</name>
</gene>
<dbReference type="InterPro" id="IPR001539">
    <property type="entry name" value="Peptidase_U32"/>
</dbReference>
<dbReference type="Pfam" id="PF12392">
    <property type="entry name" value="DUF3656"/>
    <property type="match status" value="1"/>
</dbReference>
<name>A0A1Y4L7W5_9FIRM</name>
<evidence type="ECO:0000259" key="1">
    <source>
        <dbReference type="Pfam" id="PF12392"/>
    </source>
</evidence>
<dbReference type="InterPro" id="IPR051454">
    <property type="entry name" value="RNA/ubiquinone_mod_enzymes"/>
</dbReference>
<dbReference type="Pfam" id="PF01136">
    <property type="entry name" value="Peptidase_U32"/>
    <property type="match status" value="1"/>
</dbReference>
<dbReference type="InterPro" id="IPR020988">
    <property type="entry name" value="Pept_U32_collagenase"/>
</dbReference>
<dbReference type="AlphaFoldDB" id="A0A1Y4L7W5"/>
<organism evidence="2 3">
    <name type="scientific">Butyricicoccus pullicaecorum</name>
    <dbReference type="NCBI Taxonomy" id="501571"/>
    <lineage>
        <taxon>Bacteria</taxon>
        <taxon>Bacillati</taxon>
        <taxon>Bacillota</taxon>
        <taxon>Clostridia</taxon>
        <taxon>Eubacteriales</taxon>
        <taxon>Butyricicoccaceae</taxon>
        <taxon>Butyricicoccus</taxon>
    </lineage>
</organism>
<dbReference type="Proteomes" id="UP000195897">
    <property type="component" value="Unassembled WGS sequence"/>
</dbReference>
<dbReference type="PANTHER" id="PTHR30217">
    <property type="entry name" value="PEPTIDASE U32 FAMILY"/>
    <property type="match status" value="1"/>
</dbReference>
<feature type="domain" description="Peptidase U32 collagenase" evidence="1">
    <location>
        <begin position="304"/>
        <end position="416"/>
    </location>
</feature>
<dbReference type="PROSITE" id="PS01276">
    <property type="entry name" value="PEPTIDASE_U32"/>
    <property type="match status" value="1"/>
</dbReference>
<evidence type="ECO:0000313" key="2">
    <source>
        <dbReference type="EMBL" id="OUP52838.1"/>
    </source>
</evidence>
<accession>A0A1Y4L7W5</accession>
<dbReference type="EMBL" id="NFKK01000007">
    <property type="protein sequence ID" value="OUP52838.1"/>
    <property type="molecule type" value="Genomic_DNA"/>
</dbReference>
<protein>
    <recommendedName>
        <fullName evidence="1">Peptidase U32 collagenase domain-containing protein</fullName>
    </recommendedName>
</protein>
<reference evidence="3" key="1">
    <citation type="submission" date="2017-04" db="EMBL/GenBank/DDBJ databases">
        <title>Function of individual gut microbiota members based on whole genome sequencing of pure cultures obtained from chicken caecum.</title>
        <authorList>
            <person name="Medvecky M."/>
            <person name="Cejkova D."/>
            <person name="Polansky O."/>
            <person name="Karasova D."/>
            <person name="Kubasova T."/>
            <person name="Cizek A."/>
            <person name="Rychlik I."/>
        </authorList>
    </citation>
    <scope>NUCLEOTIDE SEQUENCE [LARGE SCALE GENOMIC DNA]</scope>
    <source>
        <strain evidence="3">An180</strain>
    </source>
</reference>
<dbReference type="PANTHER" id="PTHR30217:SF10">
    <property type="entry name" value="23S RRNA 5-HYDROXYCYTIDINE C2501 SYNTHASE"/>
    <property type="match status" value="1"/>
</dbReference>
<dbReference type="SUPFAM" id="SSF51395">
    <property type="entry name" value="FMN-linked oxidoreductases"/>
    <property type="match status" value="1"/>
</dbReference>
<sequence length="702" mass="77469">MPELLAPAGSFEGVRAAVQSGANAVYLGFGTFNARRGAKNFSREEMAEAIAYCRTRGVKTNVTFNIVALDRELSEAMEDVRFLSEAGADALIVQDLGLARLIREHAPDLPLHASTQMTIHTLDGALQAKELGFSRVVLSRECTLDEIEKITREAGVETEVFVHGALCMCYSGQCYMSSVIGQRSGNRGLCAQPCRLPYTYDSGKKGYPLSLKDLCAAKWIPTLTRMGVSSFKIEGRMKRPEYSAIVTKIYADLLREQRGPTKEENEVLRKVFSRDGFTDGYLTGKVDDKMFGTKTDLPMSEVKSLYEEAAHRFAEGKEAPLVPVTMSCTVTPDGISLGVSDGEEHDVGTADHEPVEQAKNRPTTRDMLVKNLVKTGGTPFYVADPDDDLIINLPDGLMVPASRINALRRTALNTVAMLRGLPPKRTWKPFQTSHNRHKNAAFEGYTLEIRKLSQLTPAMQAHKPQTVYVPLAELAGEPDTVRSLLSEGMPLAVHMPRIYTDAEQPEIERMLDVVRDCGVQTACAMNVGQLPLLRRKGFIVHGGFGLNVCNGAALDALAELGVVRQTLSFELRTAQLRDIDKPIQTEMVVYGHLPLMIFENCAIRRKTGKCSCKQGITTLTDRTGQRFALLPEFGCRNTLLNSKPLYLADKDDWKKVGAQLGRICLTTESPERAGEIWQAYTEGREVTFADGFTRGLYGRGVE</sequence>
<comment type="caution">
    <text evidence="2">The sequence shown here is derived from an EMBL/GenBank/DDBJ whole genome shotgun (WGS) entry which is preliminary data.</text>
</comment>
<dbReference type="RefSeq" id="WP_087372583.1">
    <property type="nucleotide sequence ID" value="NZ_NFKK01000007.1"/>
</dbReference>
<evidence type="ECO:0000313" key="3">
    <source>
        <dbReference type="Proteomes" id="UP000195897"/>
    </source>
</evidence>
<proteinExistence type="predicted"/>